<evidence type="ECO:0000256" key="8">
    <source>
        <dbReference type="ARBA" id="ARBA00022982"/>
    </source>
</evidence>
<feature type="transmembrane region" description="Helical" evidence="14">
    <location>
        <begin position="46"/>
        <end position="64"/>
    </location>
</feature>
<evidence type="ECO:0000256" key="13">
    <source>
        <dbReference type="ARBA" id="ARBA00047816"/>
    </source>
</evidence>
<reference evidence="16 17" key="1">
    <citation type="submission" date="2021-03" db="EMBL/GenBank/DDBJ databases">
        <title>Genomic Encyclopedia of Type Strains, Phase IV (KMG-IV): sequencing the most valuable type-strain genomes for metagenomic binning, comparative biology and taxonomic classification.</title>
        <authorList>
            <person name="Goeker M."/>
        </authorList>
    </citation>
    <scope>NUCLEOTIDE SEQUENCE [LARGE SCALE GENOMIC DNA]</scope>
    <source>
        <strain evidence="16 17">DSM 24738</strain>
    </source>
</reference>
<feature type="domain" description="Cytochrome oxidase subunit II copper A binding" evidence="15">
    <location>
        <begin position="78"/>
        <end position="183"/>
    </location>
</feature>
<accession>A0ABS4GWA3</accession>
<comment type="subcellular location">
    <subcellularLocation>
        <location evidence="1">Cell envelope</location>
    </subcellularLocation>
    <subcellularLocation>
        <location evidence="2">Membrane</location>
    </subcellularLocation>
</comment>
<dbReference type="Proteomes" id="UP001519343">
    <property type="component" value="Unassembled WGS sequence"/>
</dbReference>
<keyword evidence="9" id="KW-0186">Copper</keyword>
<evidence type="ECO:0000256" key="10">
    <source>
        <dbReference type="ARBA" id="ARBA00023136"/>
    </source>
</evidence>
<evidence type="ECO:0000256" key="9">
    <source>
        <dbReference type="ARBA" id="ARBA00023008"/>
    </source>
</evidence>
<evidence type="ECO:0000256" key="7">
    <source>
        <dbReference type="ARBA" id="ARBA00022967"/>
    </source>
</evidence>
<dbReference type="PROSITE" id="PS00078">
    <property type="entry name" value="COX2"/>
    <property type="match status" value="1"/>
</dbReference>
<keyword evidence="7" id="KW-1278">Translocase</keyword>
<dbReference type="Gene3D" id="1.10.287.90">
    <property type="match status" value="1"/>
</dbReference>
<proteinExistence type="predicted"/>
<organism evidence="16 17">
    <name type="scientific">Ammoniphilus resinae</name>
    <dbReference type="NCBI Taxonomy" id="861532"/>
    <lineage>
        <taxon>Bacteria</taxon>
        <taxon>Bacillati</taxon>
        <taxon>Bacillota</taxon>
        <taxon>Bacilli</taxon>
        <taxon>Bacillales</taxon>
        <taxon>Paenibacillaceae</taxon>
        <taxon>Aneurinibacillus group</taxon>
        <taxon>Ammoniphilus</taxon>
    </lineage>
</organism>
<dbReference type="RefSeq" id="WP_209812537.1">
    <property type="nucleotide sequence ID" value="NZ_JAGGKT010000023.1"/>
</dbReference>
<evidence type="ECO:0000256" key="4">
    <source>
        <dbReference type="ARBA" id="ARBA00022448"/>
    </source>
</evidence>
<keyword evidence="8" id="KW-0249">Electron transport</keyword>
<dbReference type="EC" id="7.1.1.9" evidence="3"/>
<feature type="transmembrane region" description="Helical" evidence="14">
    <location>
        <begin position="6"/>
        <end position="25"/>
    </location>
</feature>
<evidence type="ECO:0000256" key="11">
    <source>
        <dbReference type="ARBA" id="ARBA00024688"/>
    </source>
</evidence>
<evidence type="ECO:0000256" key="12">
    <source>
        <dbReference type="ARBA" id="ARBA00031399"/>
    </source>
</evidence>
<dbReference type="PANTHER" id="PTHR42838:SF2">
    <property type="entry name" value="NITROUS-OXIDE REDUCTASE"/>
    <property type="match status" value="1"/>
</dbReference>
<dbReference type="CDD" id="cd13916">
    <property type="entry name" value="CuRO_HCO_II_like_1"/>
    <property type="match status" value="1"/>
</dbReference>
<keyword evidence="14" id="KW-1133">Transmembrane helix</keyword>
<dbReference type="InterPro" id="IPR051403">
    <property type="entry name" value="NosZ/Cyto_c_oxidase_sub2"/>
</dbReference>
<evidence type="ECO:0000256" key="2">
    <source>
        <dbReference type="ARBA" id="ARBA00004370"/>
    </source>
</evidence>
<dbReference type="InterPro" id="IPR036257">
    <property type="entry name" value="Cyt_c_oxidase_su2_TM_sf"/>
</dbReference>
<dbReference type="EMBL" id="JAGGKT010000023">
    <property type="protein sequence ID" value="MBP1934547.1"/>
    <property type="molecule type" value="Genomic_DNA"/>
</dbReference>
<keyword evidence="10 14" id="KW-0472">Membrane</keyword>
<protein>
    <recommendedName>
        <fullName evidence="3">cytochrome-c oxidase</fullName>
        <ecNumber evidence="3">7.1.1.9</ecNumber>
    </recommendedName>
    <alternativeName>
        <fullName evidence="12">Cytochrome aa3 subunit 2</fullName>
    </alternativeName>
</protein>
<evidence type="ECO:0000256" key="14">
    <source>
        <dbReference type="SAM" id="Phobius"/>
    </source>
</evidence>
<evidence type="ECO:0000256" key="3">
    <source>
        <dbReference type="ARBA" id="ARBA00012949"/>
    </source>
</evidence>
<dbReference type="PROSITE" id="PS50857">
    <property type="entry name" value="COX2_CUA"/>
    <property type="match status" value="1"/>
</dbReference>
<keyword evidence="17" id="KW-1185">Reference proteome</keyword>
<gene>
    <name evidence="16" type="ORF">J2Z37_004567</name>
</gene>
<dbReference type="InterPro" id="IPR001505">
    <property type="entry name" value="Copper_CuA"/>
</dbReference>
<sequence>MYQQLAWILTVVLVFALAVVFLTIARKTARRVDYQPIQEKGYRIRKYWFISLVSVMVIATFFSLRDLPYHDATAAAATGAKVVNVEGYQFYWKLSQEEFYVGEPVQFNVTSMDVNHGFGLYDENMQLLAQTQAMPGYTNVVDFTFTKPGKYQILCLEYCSVGHHVMVKEIVVKEKGGASDGQN</sequence>
<comment type="caution">
    <text evidence="16">The sequence shown here is derived from an EMBL/GenBank/DDBJ whole genome shotgun (WGS) entry which is preliminary data.</text>
</comment>
<dbReference type="Gene3D" id="2.60.40.420">
    <property type="entry name" value="Cupredoxins - blue copper proteins"/>
    <property type="match status" value="2"/>
</dbReference>
<keyword evidence="6" id="KW-0479">Metal-binding</keyword>
<evidence type="ECO:0000313" key="17">
    <source>
        <dbReference type="Proteomes" id="UP001519343"/>
    </source>
</evidence>
<name>A0ABS4GWA3_9BACL</name>
<evidence type="ECO:0000256" key="6">
    <source>
        <dbReference type="ARBA" id="ARBA00022723"/>
    </source>
</evidence>
<evidence type="ECO:0000259" key="15">
    <source>
        <dbReference type="PROSITE" id="PS50857"/>
    </source>
</evidence>
<comment type="function">
    <text evidence="11">Subunits I and II form the functional core of the enzyme complex. Electrons originating in cytochrome c are transferred via heme a and Cu(A) to the binuclear center formed by heme a3 and Cu(B).</text>
</comment>
<dbReference type="PANTHER" id="PTHR42838">
    <property type="entry name" value="CYTOCHROME C OXIDASE SUBUNIT II"/>
    <property type="match status" value="1"/>
</dbReference>
<evidence type="ECO:0000256" key="1">
    <source>
        <dbReference type="ARBA" id="ARBA00004196"/>
    </source>
</evidence>
<evidence type="ECO:0000256" key="5">
    <source>
        <dbReference type="ARBA" id="ARBA00022692"/>
    </source>
</evidence>
<comment type="catalytic activity">
    <reaction evidence="13">
        <text>4 Fe(II)-[cytochrome c] + O2 + 8 H(+)(in) = 4 Fe(III)-[cytochrome c] + 2 H2O + 4 H(+)(out)</text>
        <dbReference type="Rhea" id="RHEA:11436"/>
        <dbReference type="Rhea" id="RHEA-COMP:10350"/>
        <dbReference type="Rhea" id="RHEA-COMP:14399"/>
        <dbReference type="ChEBI" id="CHEBI:15377"/>
        <dbReference type="ChEBI" id="CHEBI:15378"/>
        <dbReference type="ChEBI" id="CHEBI:15379"/>
        <dbReference type="ChEBI" id="CHEBI:29033"/>
        <dbReference type="ChEBI" id="CHEBI:29034"/>
        <dbReference type="EC" id="7.1.1.9"/>
    </reaction>
</comment>
<dbReference type="SUPFAM" id="SSF49503">
    <property type="entry name" value="Cupredoxins"/>
    <property type="match status" value="1"/>
</dbReference>
<dbReference type="InterPro" id="IPR002429">
    <property type="entry name" value="CcO_II-like_C"/>
</dbReference>
<dbReference type="InterPro" id="IPR008972">
    <property type="entry name" value="Cupredoxin"/>
</dbReference>
<keyword evidence="4" id="KW-0813">Transport</keyword>
<keyword evidence="5 14" id="KW-0812">Transmembrane</keyword>
<evidence type="ECO:0000313" key="16">
    <source>
        <dbReference type="EMBL" id="MBP1934547.1"/>
    </source>
</evidence>
<dbReference type="Pfam" id="PF00116">
    <property type="entry name" value="COX2"/>
    <property type="match status" value="1"/>
</dbReference>